<dbReference type="PANTHER" id="PTHR10819">
    <property type="entry name" value="PHOSPHOTRIESTERASE-RELATED"/>
    <property type="match status" value="1"/>
</dbReference>
<comment type="caution">
    <text evidence="6">The sequence shown here is derived from an EMBL/GenBank/DDBJ whole genome shotgun (WGS) entry which is preliminary data.</text>
</comment>
<feature type="binding site" evidence="4">
    <location>
        <position position="215"/>
    </location>
    <ligand>
        <name>Zn(2+)</name>
        <dbReference type="ChEBI" id="CHEBI:29105"/>
        <label>2</label>
    </ligand>
</feature>
<feature type="binding site" description="via carbamate group" evidence="4">
    <location>
        <position position="154"/>
    </location>
    <ligand>
        <name>Zn(2+)</name>
        <dbReference type="ChEBI" id="CHEBI:29105"/>
        <label>2</label>
    </ligand>
</feature>
<evidence type="ECO:0000256" key="2">
    <source>
        <dbReference type="ARBA" id="ARBA00022801"/>
    </source>
</evidence>
<comment type="cofactor">
    <cofactor evidence="4">
        <name>a divalent metal cation</name>
        <dbReference type="ChEBI" id="CHEBI:60240"/>
    </cofactor>
    <text evidence="4">Binds 2 divalent metal cations per subunit.</text>
</comment>
<feature type="binding site" description="via carbamate group" evidence="4">
    <location>
        <position position="154"/>
    </location>
    <ligand>
        <name>Zn(2+)</name>
        <dbReference type="ChEBI" id="CHEBI:29105"/>
        <label>1</label>
    </ligand>
</feature>
<feature type="binding site" evidence="4">
    <location>
        <position position="42"/>
    </location>
    <ligand>
        <name>Zn(2+)</name>
        <dbReference type="ChEBI" id="CHEBI:29105"/>
        <label>1</label>
    </ligand>
</feature>
<gene>
    <name evidence="6" type="ORF">ENT17_07295</name>
</gene>
<dbReference type="PANTHER" id="PTHR10819:SF3">
    <property type="entry name" value="PHOSPHOTRIESTERASE-RELATED PROTEIN"/>
    <property type="match status" value="1"/>
</dbReference>
<evidence type="ECO:0000256" key="3">
    <source>
        <dbReference type="PIRSR" id="PIRSR601559-50"/>
    </source>
</evidence>
<feature type="binding site" evidence="4">
    <location>
        <position position="187"/>
    </location>
    <ligand>
        <name>Zn(2+)</name>
        <dbReference type="ChEBI" id="CHEBI:29105"/>
        <label>2</label>
    </ligand>
</feature>
<feature type="modified residue" description="N6-carboxylysine" evidence="3 5">
    <location>
        <position position="154"/>
    </location>
</feature>
<reference evidence="6" key="1">
    <citation type="journal article" date="2020" name="mSystems">
        <title>Genome- and Community-Level Interaction Insights into Carbon Utilization and Element Cycling Functions of Hydrothermarchaeota in Hydrothermal Sediment.</title>
        <authorList>
            <person name="Zhou Z."/>
            <person name="Liu Y."/>
            <person name="Xu W."/>
            <person name="Pan J."/>
            <person name="Luo Z.H."/>
            <person name="Li M."/>
        </authorList>
    </citation>
    <scope>NUCLEOTIDE SEQUENCE [LARGE SCALE GENOMIC DNA]</scope>
    <source>
        <strain evidence="6">SpSt-556</strain>
    </source>
</reference>
<dbReference type="InterPro" id="IPR001559">
    <property type="entry name" value="Phosphotriesterase"/>
</dbReference>
<dbReference type="InterPro" id="IPR032466">
    <property type="entry name" value="Metal_Hydrolase"/>
</dbReference>
<keyword evidence="1 4" id="KW-0479">Metal-binding</keyword>
<evidence type="ECO:0000256" key="4">
    <source>
        <dbReference type="PIRSR" id="PIRSR601559-51"/>
    </source>
</evidence>
<comment type="similarity">
    <text evidence="5">Belongs to the metallo-dependent hydrolases superfamily. Phosphotriesterase family.</text>
</comment>
<proteinExistence type="inferred from homology"/>
<evidence type="ECO:0000256" key="1">
    <source>
        <dbReference type="ARBA" id="ARBA00022723"/>
    </source>
</evidence>
<dbReference type="SUPFAM" id="SSF51556">
    <property type="entry name" value="Metallo-dependent hydrolases"/>
    <property type="match status" value="1"/>
</dbReference>
<keyword evidence="2" id="KW-0378">Hydrolase</keyword>
<evidence type="ECO:0000313" key="6">
    <source>
        <dbReference type="EMBL" id="HGS87409.1"/>
    </source>
</evidence>
<feature type="binding site" evidence="4">
    <location>
        <position position="40"/>
    </location>
    <ligand>
        <name>Zn(2+)</name>
        <dbReference type="ChEBI" id="CHEBI:29105"/>
        <label>1</label>
    </ligand>
</feature>
<dbReference type="Pfam" id="PF02126">
    <property type="entry name" value="PTE"/>
    <property type="match status" value="1"/>
</dbReference>
<protein>
    <submittedName>
        <fullName evidence="6">Phosphotriesterase</fullName>
    </submittedName>
</protein>
<feature type="binding site" evidence="4">
    <location>
        <position position="272"/>
    </location>
    <ligand>
        <name>Zn(2+)</name>
        <dbReference type="ChEBI" id="CHEBI:29105"/>
        <label>1</label>
    </ligand>
</feature>
<sequence>MAINIAPFRCNSGLGKEVCVAVQTVLGSIAAHELGITACHEHVLWHPPDAMALEDADLGLDSIPAAVAELRYFKSLGGSAVVEMTTAEIGRSPLELSQISRATDVHIIAATGHHKNKFSAASLENQSIGQIAERMIREITIGIGDIGIRAGVIKAATSLHQATEVEKRVIQAAGLAHQKTGAPVSTHTEAGTFALEQAEMLLSAGVTPEKLLIGHLDRNLPREVYFQLAKRGVLLGFDQIGKEQYWQDEQRALMIRDLIAAGHLNQILLSGDRARKSSWKVHNPQSLGLGHLLLDFIPRLKGLGIDDASIHTLLVENPARFLDFEP</sequence>
<dbReference type="EMBL" id="DSXR01000074">
    <property type="protein sequence ID" value="HGS87409.1"/>
    <property type="molecule type" value="Genomic_DNA"/>
</dbReference>
<evidence type="ECO:0000256" key="5">
    <source>
        <dbReference type="PROSITE-ProRule" id="PRU00679"/>
    </source>
</evidence>
<dbReference type="Gene3D" id="3.20.20.140">
    <property type="entry name" value="Metal-dependent hydrolases"/>
    <property type="match status" value="1"/>
</dbReference>
<organism evidence="6">
    <name type="scientific">Bellilinea caldifistulae</name>
    <dbReference type="NCBI Taxonomy" id="360411"/>
    <lineage>
        <taxon>Bacteria</taxon>
        <taxon>Bacillati</taxon>
        <taxon>Chloroflexota</taxon>
        <taxon>Anaerolineae</taxon>
        <taxon>Anaerolineales</taxon>
        <taxon>Anaerolineaceae</taxon>
        <taxon>Bellilinea</taxon>
    </lineage>
</organism>
<accession>A0A7C4Q3U4</accession>
<dbReference type="AlphaFoldDB" id="A0A7C4Q3U4"/>
<dbReference type="GO" id="GO:0008270">
    <property type="term" value="F:zinc ion binding"/>
    <property type="evidence" value="ECO:0007669"/>
    <property type="project" value="InterPro"/>
</dbReference>
<dbReference type="PIRSF" id="PIRSF016839">
    <property type="entry name" value="PhP"/>
    <property type="match status" value="1"/>
</dbReference>
<dbReference type="GO" id="GO:0016787">
    <property type="term" value="F:hydrolase activity"/>
    <property type="evidence" value="ECO:0007669"/>
    <property type="project" value="UniProtKB-KW"/>
</dbReference>
<dbReference type="PROSITE" id="PS51347">
    <property type="entry name" value="PHOSPHOTRIESTERASE_2"/>
    <property type="match status" value="1"/>
</dbReference>
<name>A0A7C4Q3U4_9CHLR</name>